<proteinExistence type="inferred from homology"/>
<protein>
    <submittedName>
        <fullName evidence="5">TatD family deoxyribonuclease</fullName>
    </submittedName>
</protein>
<dbReference type="OrthoDB" id="9810005at2"/>
<keyword evidence="6" id="KW-1185">Reference proteome</keyword>
<dbReference type="PANTHER" id="PTHR46124">
    <property type="entry name" value="D-AMINOACYL-TRNA DEACYLASE"/>
    <property type="match status" value="1"/>
</dbReference>
<feature type="binding site" evidence="4">
    <location>
        <position position="165"/>
    </location>
    <ligand>
        <name>a divalent metal cation</name>
        <dbReference type="ChEBI" id="CHEBI:60240"/>
        <label>2</label>
    </ligand>
</feature>
<gene>
    <name evidence="5" type="ORF">EMK97_06800</name>
</gene>
<evidence type="ECO:0000256" key="4">
    <source>
        <dbReference type="PIRSR" id="PIRSR005902-1"/>
    </source>
</evidence>
<dbReference type="AlphaFoldDB" id="A0A4P6P3P7"/>
<dbReference type="InterPro" id="IPR018228">
    <property type="entry name" value="DNase_TatD-rel_CS"/>
</dbReference>
<keyword evidence="3" id="KW-0378">Hydrolase</keyword>
<dbReference type="GO" id="GO:0046872">
    <property type="term" value="F:metal ion binding"/>
    <property type="evidence" value="ECO:0007669"/>
    <property type="project" value="UniProtKB-KW"/>
</dbReference>
<dbReference type="PROSITE" id="PS01091">
    <property type="entry name" value="TATD_3"/>
    <property type="match status" value="1"/>
</dbReference>
<dbReference type="SUPFAM" id="SSF51556">
    <property type="entry name" value="Metallo-dependent hydrolases"/>
    <property type="match status" value="1"/>
</dbReference>
<dbReference type="GO" id="GO:0016788">
    <property type="term" value="F:hydrolase activity, acting on ester bonds"/>
    <property type="evidence" value="ECO:0007669"/>
    <property type="project" value="InterPro"/>
</dbReference>
<dbReference type="Gene3D" id="3.20.20.140">
    <property type="entry name" value="Metal-dependent hydrolases"/>
    <property type="match status" value="1"/>
</dbReference>
<evidence type="ECO:0000256" key="3">
    <source>
        <dbReference type="ARBA" id="ARBA00022801"/>
    </source>
</evidence>
<dbReference type="RefSeq" id="WP_130600632.1">
    <property type="nucleotide sequence ID" value="NZ_CP034759.1"/>
</dbReference>
<dbReference type="CDD" id="cd01310">
    <property type="entry name" value="TatD_DNAse"/>
    <property type="match status" value="1"/>
</dbReference>
<comment type="similarity">
    <text evidence="1">Belongs to the metallo-dependent hydrolases superfamily. TatD-type hydrolase family.</text>
</comment>
<dbReference type="InterPro" id="IPR001130">
    <property type="entry name" value="TatD-like"/>
</dbReference>
<reference evidence="5 6" key="1">
    <citation type="submission" date="2018-12" db="EMBL/GenBank/DDBJ databases">
        <title>Complete genome of Litorilituus sediminis.</title>
        <authorList>
            <person name="Liu A."/>
            <person name="Rong J."/>
        </authorList>
    </citation>
    <scope>NUCLEOTIDE SEQUENCE [LARGE SCALE GENOMIC DNA]</scope>
    <source>
        <strain evidence="5 6">JCM 17549</strain>
    </source>
</reference>
<dbReference type="Pfam" id="PF01026">
    <property type="entry name" value="TatD_DNase"/>
    <property type="match status" value="1"/>
</dbReference>
<feature type="binding site" evidence="4">
    <location>
        <position position="99"/>
    </location>
    <ligand>
        <name>a divalent metal cation</name>
        <dbReference type="ChEBI" id="CHEBI:60240"/>
        <label>1</label>
    </ligand>
</feature>
<dbReference type="GO" id="GO:0005829">
    <property type="term" value="C:cytosol"/>
    <property type="evidence" value="ECO:0007669"/>
    <property type="project" value="TreeGrafter"/>
</dbReference>
<organism evidence="5 6">
    <name type="scientific">Litorilituus sediminis</name>
    <dbReference type="NCBI Taxonomy" id="718192"/>
    <lineage>
        <taxon>Bacteria</taxon>
        <taxon>Pseudomonadati</taxon>
        <taxon>Pseudomonadota</taxon>
        <taxon>Gammaproteobacteria</taxon>
        <taxon>Alteromonadales</taxon>
        <taxon>Colwelliaceae</taxon>
        <taxon>Litorilituus</taxon>
    </lineage>
</organism>
<evidence type="ECO:0000313" key="6">
    <source>
        <dbReference type="Proteomes" id="UP000290244"/>
    </source>
</evidence>
<accession>A0A4P6P3P7</accession>
<evidence type="ECO:0000256" key="1">
    <source>
        <dbReference type="ARBA" id="ARBA00009275"/>
    </source>
</evidence>
<dbReference type="Proteomes" id="UP000290244">
    <property type="component" value="Chromosome"/>
</dbReference>
<dbReference type="EMBL" id="CP034759">
    <property type="protein sequence ID" value="QBG35448.1"/>
    <property type="molecule type" value="Genomic_DNA"/>
</dbReference>
<dbReference type="KEGG" id="lsd:EMK97_06800"/>
<dbReference type="FunFam" id="3.20.20.140:FF:000005">
    <property type="entry name" value="TatD family hydrolase"/>
    <property type="match status" value="1"/>
</dbReference>
<dbReference type="PIRSF" id="PIRSF005902">
    <property type="entry name" value="DNase_TatD"/>
    <property type="match status" value="1"/>
</dbReference>
<dbReference type="InterPro" id="IPR032466">
    <property type="entry name" value="Metal_Hydrolase"/>
</dbReference>
<dbReference type="PANTHER" id="PTHR46124:SF3">
    <property type="entry name" value="HYDROLASE"/>
    <property type="match status" value="1"/>
</dbReference>
<feature type="binding site" evidence="4">
    <location>
        <position position="141"/>
    </location>
    <ligand>
        <name>a divalent metal cation</name>
        <dbReference type="ChEBI" id="CHEBI:60240"/>
        <label>2</label>
    </ligand>
</feature>
<feature type="binding site" evidence="4">
    <location>
        <position position="215"/>
    </location>
    <ligand>
        <name>a divalent metal cation</name>
        <dbReference type="ChEBI" id="CHEBI:60240"/>
        <label>1</label>
    </ligand>
</feature>
<name>A0A4P6P3P7_9GAMM</name>
<sequence>MQFTDSHCHLDDAKFIEALPHLLDECAQASIERIIIPSVAPDNFNQVLTLSKHNSAKPIKLFAALGIHPWFLDNLSQSDLEQLTQLVRQEKSNIIAVGEIGIDGAISKRAANPEVNLQKQQHFFDYQLALAKQENLPVIIHHRQSHQYIVPQLKRHKLSKTGVIHGFSGSYQQAKDYIDLGFKLGIGSTITYSRAKKTINAIKRLPLDSLVLETDAPSMPLSIEVLDQPQAHNSPLNLVKIFHCLTQIRDESQEQIAEQIELNINQVFFAE</sequence>
<evidence type="ECO:0000256" key="2">
    <source>
        <dbReference type="ARBA" id="ARBA00022723"/>
    </source>
</evidence>
<feature type="binding site" evidence="4">
    <location>
        <position position="7"/>
    </location>
    <ligand>
        <name>a divalent metal cation</name>
        <dbReference type="ChEBI" id="CHEBI:60240"/>
        <label>1</label>
    </ligand>
</feature>
<feature type="binding site" evidence="4">
    <location>
        <position position="9"/>
    </location>
    <ligand>
        <name>a divalent metal cation</name>
        <dbReference type="ChEBI" id="CHEBI:60240"/>
        <label>1</label>
    </ligand>
</feature>
<keyword evidence="2 4" id="KW-0479">Metal-binding</keyword>
<evidence type="ECO:0000313" key="5">
    <source>
        <dbReference type="EMBL" id="QBG35448.1"/>
    </source>
</evidence>